<sequence length="77" mass="8272">MTDSTETPAGQPLIQVVKGNPTPEELAALVAVISARAAAAPAPTRLPDHASDWASYWRNVRRPLQHGPGRWRASAHP</sequence>
<comment type="caution">
    <text evidence="1">The sequence shown here is derived from an EMBL/GenBank/DDBJ whole genome shotgun (WGS) entry which is preliminary data.</text>
</comment>
<keyword evidence="2" id="KW-1185">Reference proteome</keyword>
<organism evidence="1 2">
    <name type="scientific">Kribbella orskensis</name>
    <dbReference type="NCBI Taxonomy" id="2512216"/>
    <lineage>
        <taxon>Bacteria</taxon>
        <taxon>Bacillati</taxon>
        <taxon>Actinomycetota</taxon>
        <taxon>Actinomycetes</taxon>
        <taxon>Propionibacteriales</taxon>
        <taxon>Kribbellaceae</taxon>
        <taxon>Kribbella</taxon>
    </lineage>
</organism>
<proteinExistence type="predicted"/>
<evidence type="ECO:0000313" key="1">
    <source>
        <dbReference type="EMBL" id="TCO32076.1"/>
    </source>
</evidence>
<dbReference type="Pfam" id="PF13822">
    <property type="entry name" value="ACC_epsilon"/>
    <property type="match status" value="1"/>
</dbReference>
<gene>
    <name evidence="1" type="ORF">EV644_101719</name>
</gene>
<reference evidence="1 2" key="1">
    <citation type="journal article" date="2015" name="Stand. Genomic Sci.">
        <title>Genomic Encyclopedia of Bacterial and Archaeal Type Strains, Phase III: the genomes of soil and plant-associated and newly described type strains.</title>
        <authorList>
            <person name="Whitman W.B."/>
            <person name="Woyke T."/>
            <person name="Klenk H.P."/>
            <person name="Zhou Y."/>
            <person name="Lilburn T.G."/>
            <person name="Beck B.J."/>
            <person name="De Vos P."/>
            <person name="Vandamme P."/>
            <person name="Eisen J.A."/>
            <person name="Garrity G."/>
            <person name="Hugenholtz P."/>
            <person name="Kyrpides N.C."/>
        </authorList>
    </citation>
    <scope>NUCLEOTIDE SEQUENCE [LARGE SCALE GENOMIC DNA]</scope>
    <source>
        <strain evidence="1 2">VKM Ac-2538</strain>
    </source>
</reference>
<dbReference type="Proteomes" id="UP000295818">
    <property type="component" value="Unassembled WGS sequence"/>
</dbReference>
<dbReference type="RefSeq" id="WP_132186982.1">
    <property type="nucleotide sequence ID" value="NZ_SLWM01000001.1"/>
</dbReference>
<protein>
    <submittedName>
        <fullName evidence="1">Acyl-CoA carboxylase epsilon subunit-like protein</fullName>
    </submittedName>
</protein>
<name>A0ABY2BV82_9ACTN</name>
<dbReference type="EMBL" id="SLWM01000001">
    <property type="protein sequence ID" value="TCO32076.1"/>
    <property type="molecule type" value="Genomic_DNA"/>
</dbReference>
<evidence type="ECO:0000313" key="2">
    <source>
        <dbReference type="Proteomes" id="UP000295818"/>
    </source>
</evidence>
<dbReference type="InterPro" id="IPR032716">
    <property type="entry name" value="ACC_epsilon"/>
</dbReference>
<accession>A0ABY2BV82</accession>